<dbReference type="PANTHER" id="PTHR43553">
    <property type="entry name" value="HEAVY METAL TRANSPORTER"/>
    <property type="match status" value="1"/>
</dbReference>
<comment type="subcellular location">
    <subcellularLocation>
        <location evidence="1">Cell membrane</location>
    </subcellularLocation>
</comment>
<dbReference type="PROSITE" id="PS50893">
    <property type="entry name" value="ABC_TRANSPORTER_2"/>
    <property type="match status" value="1"/>
</dbReference>
<evidence type="ECO:0000256" key="5">
    <source>
        <dbReference type="ARBA" id="ARBA00022741"/>
    </source>
</evidence>
<dbReference type="GO" id="GO:0016887">
    <property type="term" value="F:ATP hydrolysis activity"/>
    <property type="evidence" value="ECO:0007669"/>
    <property type="project" value="InterPro"/>
</dbReference>
<comment type="caution">
    <text evidence="10">The sequence shown here is derived from an EMBL/GenBank/DDBJ whole genome shotgun (WGS) entry which is preliminary data.</text>
</comment>
<accession>A0A1J5GPZ0</accession>
<dbReference type="FunFam" id="3.40.50.300:FF:000224">
    <property type="entry name" value="Energy-coupling factor transporter ATP-binding protein EcfA"/>
    <property type="match status" value="1"/>
</dbReference>
<keyword evidence="4" id="KW-1003">Cell membrane</keyword>
<dbReference type="GO" id="GO:0042626">
    <property type="term" value="F:ATPase-coupled transmembrane transporter activity"/>
    <property type="evidence" value="ECO:0007669"/>
    <property type="project" value="TreeGrafter"/>
</dbReference>
<dbReference type="InterPro" id="IPR030947">
    <property type="entry name" value="EcfA_1"/>
</dbReference>
<dbReference type="InterPro" id="IPR015856">
    <property type="entry name" value="ABC_transpr_CbiO/EcfA_su"/>
</dbReference>
<dbReference type="Gene3D" id="3.40.50.300">
    <property type="entry name" value="P-loop containing nucleotide triphosphate hydrolases"/>
    <property type="match status" value="1"/>
</dbReference>
<dbReference type="GO" id="GO:0005524">
    <property type="term" value="F:ATP binding"/>
    <property type="evidence" value="ECO:0007669"/>
    <property type="project" value="UniProtKB-KW"/>
</dbReference>
<dbReference type="EMBL" id="MNYY01000080">
    <property type="protein sequence ID" value="OIP70687.1"/>
    <property type="molecule type" value="Genomic_DNA"/>
</dbReference>
<dbReference type="NCBIfam" id="TIGR04520">
    <property type="entry name" value="ECF_ATPase_1"/>
    <property type="match status" value="1"/>
</dbReference>
<evidence type="ECO:0000256" key="2">
    <source>
        <dbReference type="ARBA" id="ARBA00005417"/>
    </source>
</evidence>
<comment type="similarity">
    <text evidence="2">Belongs to the ABC transporter superfamily.</text>
</comment>
<dbReference type="PROSITE" id="PS00211">
    <property type="entry name" value="ABC_TRANSPORTER_1"/>
    <property type="match status" value="1"/>
</dbReference>
<dbReference type="CDD" id="cd03225">
    <property type="entry name" value="ABC_cobalt_CbiO_domain1"/>
    <property type="match status" value="1"/>
</dbReference>
<evidence type="ECO:0000313" key="10">
    <source>
        <dbReference type="EMBL" id="OIP70687.1"/>
    </source>
</evidence>
<dbReference type="NCBIfam" id="NF010167">
    <property type="entry name" value="PRK13648.1"/>
    <property type="match status" value="1"/>
</dbReference>
<dbReference type="AlphaFoldDB" id="A0A1J5GPZ0"/>
<sequence length="276" mass="30964">MIKIENLSHIYNYHKKEQIKALDNISLEIESGDFISIIGPNGSGKSTLARHLNCLLLPTSGNIWVEGMNTKEGDNTWKIRQKVGMVFQNPDNQIVATTVEDDIAFGLENIGISEKIMKERVDWALEVVEMEEYKKSEPHLLSGGQKQRVAIAGAIAMHSSHLVLDEPTAMLDPRGRKEIIDMVKKLNQEENITIIYITHLMDEAAESNQVIALDKGKVALVGKPEEIFIQTDILKKLRLDVPQITELAIRLSNKGLNISSHILKVEEMVDSLCLYV</sequence>
<name>A0A1J5GPZ0_9BACT</name>
<dbReference type="Proteomes" id="UP000182763">
    <property type="component" value="Unassembled WGS sequence"/>
</dbReference>
<protein>
    <submittedName>
        <fullName evidence="10">Energy-coupling factor transporter ATPase</fullName>
    </submittedName>
</protein>
<dbReference type="InterPro" id="IPR003439">
    <property type="entry name" value="ABC_transporter-like_ATP-bd"/>
</dbReference>
<evidence type="ECO:0000256" key="8">
    <source>
        <dbReference type="ARBA" id="ARBA00023136"/>
    </source>
</evidence>
<keyword evidence="8" id="KW-0472">Membrane</keyword>
<keyword evidence="5" id="KW-0547">Nucleotide-binding</keyword>
<dbReference type="GO" id="GO:0043190">
    <property type="term" value="C:ATP-binding cassette (ABC) transporter complex"/>
    <property type="evidence" value="ECO:0007669"/>
    <property type="project" value="TreeGrafter"/>
</dbReference>
<organism evidence="10 11">
    <name type="scientific">Candidatus Infernicultor aquiphilus</name>
    <dbReference type="NCBI Taxonomy" id="1805029"/>
    <lineage>
        <taxon>Bacteria</taxon>
        <taxon>Pseudomonadati</taxon>
        <taxon>Atribacterota</taxon>
        <taxon>Candidatus Phoenicimicrobiia</taxon>
        <taxon>Candidatus Pheonicimicrobiales</taxon>
        <taxon>Candidatus Phoenicimicrobiaceae</taxon>
        <taxon>Candidatus Infernicultor</taxon>
    </lineage>
</organism>
<evidence type="ECO:0000256" key="7">
    <source>
        <dbReference type="ARBA" id="ARBA00022967"/>
    </source>
</evidence>
<evidence type="ECO:0000256" key="6">
    <source>
        <dbReference type="ARBA" id="ARBA00022840"/>
    </source>
</evidence>
<keyword evidence="6" id="KW-0067">ATP-binding</keyword>
<dbReference type="STRING" id="1805029.AUK42_04030"/>
<dbReference type="InterPro" id="IPR050095">
    <property type="entry name" value="ECF_ABC_transporter_ATP-bd"/>
</dbReference>
<keyword evidence="3" id="KW-0813">Transport</keyword>
<proteinExistence type="inferred from homology"/>
<reference evidence="10 11" key="1">
    <citation type="journal article" date="2016" name="Environ. Microbiol.">
        <title>Genomic resolution of a cold subsurface aquifer community provides metabolic insights for novel microbes adapted to high CO concentrations.</title>
        <authorList>
            <person name="Probst A.J."/>
            <person name="Castelle C.J."/>
            <person name="Singh A."/>
            <person name="Brown C.T."/>
            <person name="Anantharaman K."/>
            <person name="Sharon I."/>
            <person name="Hug L.A."/>
            <person name="Burstein D."/>
            <person name="Emerson J.B."/>
            <person name="Thomas B.C."/>
            <person name="Banfield J.F."/>
        </authorList>
    </citation>
    <scope>NUCLEOTIDE SEQUENCE [LARGE SCALE GENOMIC DNA]</scope>
    <source>
        <strain evidence="10">CG2_30_33_13</strain>
    </source>
</reference>
<dbReference type="InterPro" id="IPR003593">
    <property type="entry name" value="AAA+_ATPase"/>
</dbReference>
<dbReference type="PANTHER" id="PTHR43553:SF24">
    <property type="entry name" value="ENERGY-COUPLING FACTOR TRANSPORTER ATP-BINDING PROTEIN ECFA1"/>
    <property type="match status" value="1"/>
</dbReference>
<dbReference type="InterPro" id="IPR017871">
    <property type="entry name" value="ABC_transporter-like_CS"/>
</dbReference>
<dbReference type="SMART" id="SM00382">
    <property type="entry name" value="AAA"/>
    <property type="match status" value="1"/>
</dbReference>
<keyword evidence="7" id="KW-1278">Translocase</keyword>
<dbReference type="InterPro" id="IPR027417">
    <property type="entry name" value="P-loop_NTPase"/>
</dbReference>
<gene>
    <name evidence="10" type="ORF">AUK42_04030</name>
</gene>
<feature type="domain" description="ABC transporter" evidence="9">
    <location>
        <begin position="2"/>
        <end position="240"/>
    </location>
</feature>
<dbReference type="SUPFAM" id="SSF52540">
    <property type="entry name" value="P-loop containing nucleoside triphosphate hydrolases"/>
    <property type="match status" value="1"/>
</dbReference>
<evidence type="ECO:0000259" key="9">
    <source>
        <dbReference type="PROSITE" id="PS50893"/>
    </source>
</evidence>
<evidence type="ECO:0000256" key="4">
    <source>
        <dbReference type="ARBA" id="ARBA00022475"/>
    </source>
</evidence>
<evidence type="ECO:0000256" key="3">
    <source>
        <dbReference type="ARBA" id="ARBA00022448"/>
    </source>
</evidence>
<evidence type="ECO:0000313" key="11">
    <source>
        <dbReference type="Proteomes" id="UP000182763"/>
    </source>
</evidence>
<dbReference type="Pfam" id="PF00005">
    <property type="entry name" value="ABC_tran"/>
    <property type="match status" value="1"/>
</dbReference>
<evidence type="ECO:0000256" key="1">
    <source>
        <dbReference type="ARBA" id="ARBA00004236"/>
    </source>
</evidence>